<gene>
    <name evidence="2" type="ORF">O5404_02955</name>
</gene>
<evidence type="ECO:0000313" key="3">
    <source>
        <dbReference type="Proteomes" id="UP001164513"/>
    </source>
</evidence>
<dbReference type="RefSeq" id="WP_197035612.1">
    <property type="nucleotide sequence ID" value="NZ_CP046388.1"/>
</dbReference>
<organism evidence="2 3">
    <name type="scientific">Borrelia miyamotoi</name>
    <dbReference type="NCBI Taxonomy" id="47466"/>
    <lineage>
        <taxon>Bacteria</taxon>
        <taxon>Pseudomonadati</taxon>
        <taxon>Spirochaetota</taxon>
        <taxon>Spirochaetia</taxon>
        <taxon>Spirochaetales</taxon>
        <taxon>Borreliaceae</taxon>
        <taxon>Borrelia</taxon>
    </lineage>
</organism>
<dbReference type="Pfam" id="PF03961">
    <property type="entry name" value="FapA"/>
    <property type="match status" value="1"/>
</dbReference>
<dbReference type="InterPro" id="IPR032782">
    <property type="entry name" value="KhpB_N"/>
</dbReference>
<dbReference type="PANTHER" id="PTHR38032:SF1">
    <property type="entry name" value="RNA-BINDING PROTEIN KHPB N-TERMINAL DOMAIN-CONTAINING PROTEIN"/>
    <property type="match status" value="1"/>
</dbReference>
<dbReference type="EMBL" id="CP114720">
    <property type="protein sequence ID" value="WAZ71967.1"/>
    <property type="molecule type" value="Genomic_DNA"/>
</dbReference>
<dbReference type="PANTHER" id="PTHR38032">
    <property type="entry name" value="POLYMERASE-RELATED"/>
    <property type="match status" value="1"/>
</dbReference>
<dbReference type="AlphaFoldDB" id="A0AAX3JM38"/>
<feature type="domain" description="RNA-binding protein KhpB N-terminal" evidence="1">
    <location>
        <begin position="29"/>
        <end position="80"/>
    </location>
</feature>
<dbReference type="InterPro" id="IPR046865">
    <property type="entry name" value="FapA_b_solenoid"/>
</dbReference>
<accession>A0AAX3JM38</accession>
<sequence>MMASIVDFSDFRNKIKHYLEREKSVNLIELESDTLEEALNDASLELSVPYKDLDYEILVRGSDGLFGYGKRKWKIVAYKNSYTKFGIFDVLSSQGSSEEVVSLDGKFFIKRTTRGVFLKVTSALGVGSAVNLKDVMDKFASCNNIKDLDIDFVRVVVENASGNYEQVAVFEADLSESVTMMVHISEDSMSVTVEFTAPGPNGAEVLEKDIFNILKKYGISNRAFLKDKIKEFVDFPIYGEPVEMARGINPVKGRDSYINFIAKSKYLGEYGSIGIGNELRNVDQGEELAEIIPLSKGVNGYTIFGKILVAENGRELDLVLGENTLREGNKIVAGCDGYMSIVNGVISVHDVYVIEGDVGPGTGNIVNNGMVLVRGSVLDGYNVMAKSGIEVNGLVGRCNLKTDGSIILRSGANGKGGSEIYAKKSIRSKFLENVNVRCEGDIEVIRGIVNSYVSCKKKVLCIGKKSKIVGSYINAREEVRAYSIGSEGNAETSISVGFDPEIKDLLFRFTEYLVKIEKRLEVLMKDIFALKKNIEFTVDKADKSLKIDSCNELINERNILILEIKMVKDKQANLQEALENSKIDGKVFVEYMAYAGVKLHIKDAYYELSRDYHNITFVEDDNIIKMIAYVPFKSK</sequence>
<reference evidence="2" key="1">
    <citation type="submission" date="2022-12" db="EMBL/GenBank/DDBJ databases">
        <title>B. miyamotoi WGS.</title>
        <authorList>
            <person name="Gabriele M."/>
            <person name="Kuleshov K.V."/>
            <person name="Hepner S."/>
            <person name="Hoornstra D."/>
            <person name="Hovius J.W."/>
            <person name="Platonov A.E."/>
            <person name="Fingerle V."/>
            <person name="Strube C."/>
        </authorList>
    </citation>
    <scope>NUCLEOTIDE SEQUENCE</scope>
    <source>
        <strain evidence="2">ZStruIII14-9</strain>
    </source>
</reference>
<dbReference type="SMART" id="SM01245">
    <property type="entry name" value="Jag_N"/>
    <property type="match status" value="1"/>
</dbReference>
<name>A0AAX3JM38_9SPIR</name>
<evidence type="ECO:0000259" key="1">
    <source>
        <dbReference type="SMART" id="SM01245"/>
    </source>
</evidence>
<dbReference type="Pfam" id="PF20250">
    <property type="entry name" value="FapA_N"/>
    <property type="match status" value="1"/>
</dbReference>
<dbReference type="InterPro" id="IPR046866">
    <property type="entry name" value="FapA_N"/>
</dbReference>
<evidence type="ECO:0000313" key="2">
    <source>
        <dbReference type="EMBL" id="WAZ71967.1"/>
    </source>
</evidence>
<proteinExistence type="predicted"/>
<dbReference type="Pfam" id="PF14804">
    <property type="entry name" value="Jag_N"/>
    <property type="match status" value="1"/>
</dbReference>
<protein>
    <submittedName>
        <fullName evidence="2">FapA family protein</fullName>
    </submittedName>
</protein>
<dbReference type="InterPro" id="IPR038247">
    <property type="entry name" value="Jag_N_dom_sf"/>
</dbReference>
<dbReference type="InterPro" id="IPR005646">
    <property type="entry name" value="FapA"/>
</dbReference>
<dbReference type="Gene3D" id="3.30.30.80">
    <property type="entry name" value="probable RNA-binding protein from clostridium symbiosum atcc 14940"/>
    <property type="match status" value="1"/>
</dbReference>
<dbReference type="Proteomes" id="UP001164513">
    <property type="component" value="Chromosome"/>
</dbReference>